<proteinExistence type="predicted"/>
<organism evidence="2 3">
    <name type="scientific">Amanita muscaria (strain Koide BX008)</name>
    <dbReference type="NCBI Taxonomy" id="946122"/>
    <lineage>
        <taxon>Eukaryota</taxon>
        <taxon>Fungi</taxon>
        <taxon>Dikarya</taxon>
        <taxon>Basidiomycota</taxon>
        <taxon>Agaricomycotina</taxon>
        <taxon>Agaricomycetes</taxon>
        <taxon>Agaricomycetidae</taxon>
        <taxon>Agaricales</taxon>
        <taxon>Pluteineae</taxon>
        <taxon>Amanitaceae</taxon>
        <taxon>Amanita</taxon>
    </lineage>
</organism>
<dbReference type="Proteomes" id="UP000054549">
    <property type="component" value="Unassembled WGS sequence"/>
</dbReference>
<name>A0A0C2WJX8_AMAMK</name>
<dbReference type="HOGENOM" id="CLU_1383822_0_0_1"/>
<evidence type="ECO:0000256" key="1">
    <source>
        <dbReference type="SAM" id="MobiDB-lite"/>
    </source>
</evidence>
<dbReference type="InParanoid" id="A0A0C2WJX8"/>
<gene>
    <name evidence="2" type="ORF">M378DRAFT_172685</name>
</gene>
<feature type="region of interest" description="Disordered" evidence="1">
    <location>
        <begin position="163"/>
        <end position="197"/>
    </location>
</feature>
<dbReference type="OrthoDB" id="2843772at2759"/>
<evidence type="ECO:0000313" key="2">
    <source>
        <dbReference type="EMBL" id="KIL56468.1"/>
    </source>
</evidence>
<keyword evidence="3" id="KW-1185">Reference proteome</keyword>
<protein>
    <submittedName>
        <fullName evidence="2">Uncharacterized protein</fullName>
    </submittedName>
</protein>
<sequence>MGHTEGYKRKGILFGTNKVKFRHILFEAIGSDEGSDDSGSGTQSSGGAELPPQFTIAGWPAYYSQAQEELKNMVNTHRVRYLLAFDMNGHLIEPSEYRKHLQGALVQVHFTVTRWAIGARKGDEAWDTFVADIHQMRVLSPPASYGKPVVPRKLKFVKRDPITPDITPKKFKTFAKSDPSVRKRGEKESEAGKEGKS</sequence>
<feature type="compositionally biased region" description="Basic and acidic residues" evidence="1">
    <location>
        <begin position="179"/>
        <end position="197"/>
    </location>
</feature>
<accession>A0A0C2WJX8</accession>
<dbReference type="EMBL" id="KN818420">
    <property type="protein sequence ID" value="KIL56468.1"/>
    <property type="molecule type" value="Genomic_DNA"/>
</dbReference>
<evidence type="ECO:0000313" key="3">
    <source>
        <dbReference type="Proteomes" id="UP000054549"/>
    </source>
</evidence>
<dbReference type="AlphaFoldDB" id="A0A0C2WJX8"/>
<reference evidence="2 3" key="1">
    <citation type="submission" date="2014-04" db="EMBL/GenBank/DDBJ databases">
        <title>Evolutionary Origins and Diversification of the Mycorrhizal Mutualists.</title>
        <authorList>
            <consortium name="DOE Joint Genome Institute"/>
            <consortium name="Mycorrhizal Genomics Consortium"/>
            <person name="Kohler A."/>
            <person name="Kuo A."/>
            <person name="Nagy L.G."/>
            <person name="Floudas D."/>
            <person name="Copeland A."/>
            <person name="Barry K.W."/>
            <person name="Cichocki N."/>
            <person name="Veneault-Fourrey C."/>
            <person name="LaButti K."/>
            <person name="Lindquist E.A."/>
            <person name="Lipzen A."/>
            <person name="Lundell T."/>
            <person name="Morin E."/>
            <person name="Murat C."/>
            <person name="Riley R."/>
            <person name="Ohm R."/>
            <person name="Sun H."/>
            <person name="Tunlid A."/>
            <person name="Henrissat B."/>
            <person name="Grigoriev I.V."/>
            <person name="Hibbett D.S."/>
            <person name="Martin F."/>
        </authorList>
    </citation>
    <scope>NUCLEOTIDE SEQUENCE [LARGE SCALE GENOMIC DNA]</scope>
    <source>
        <strain evidence="2 3">Koide BX008</strain>
    </source>
</reference>